<protein>
    <submittedName>
        <fullName evidence="1">Uncharacterized protein</fullName>
    </submittedName>
</protein>
<organism evidence="1 2">
    <name type="scientific">Toxoplasma gondii GAB2-2007-GAL-DOM2</name>
    <dbReference type="NCBI Taxonomy" id="1130820"/>
    <lineage>
        <taxon>Eukaryota</taxon>
        <taxon>Sar</taxon>
        <taxon>Alveolata</taxon>
        <taxon>Apicomplexa</taxon>
        <taxon>Conoidasida</taxon>
        <taxon>Coccidia</taxon>
        <taxon>Eucoccidiorida</taxon>
        <taxon>Eimeriorina</taxon>
        <taxon>Sarcocystidae</taxon>
        <taxon>Toxoplasma</taxon>
    </lineage>
</organism>
<proteinExistence type="predicted"/>
<dbReference type="Proteomes" id="UP000028837">
    <property type="component" value="Unassembled WGS sequence"/>
</dbReference>
<name>A0A086KXH3_TOXGO</name>
<dbReference type="EMBL" id="AHZU02000049">
    <property type="protein sequence ID" value="KFG49091.1"/>
    <property type="molecule type" value="Genomic_DNA"/>
</dbReference>
<comment type="caution">
    <text evidence="1">The sequence shown here is derived from an EMBL/GenBank/DDBJ whole genome shotgun (WGS) entry which is preliminary data.</text>
</comment>
<dbReference type="AlphaFoldDB" id="A0A086KXH3"/>
<evidence type="ECO:0000313" key="1">
    <source>
        <dbReference type="EMBL" id="KFG49091.1"/>
    </source>
</evidence>
<dbReference type="VEuPathDB" id="ToxoDB:TGDOM2_273650"/>
<evidence type="ECO:0000313" key="2">
    <source>
        <dbReference type="Proteomes" id="UP000028837"/>
    </source>
</evidence>
<accession>A0A086KXH3</accession>
<reference evidence="1 2" key="1">
    <citation type="submission" date="2014-02" db="EMBL/GenBank/DDBJ databases">
        <authorList>
            <person name="Sibley D."/>
            <person name="Venepally P."/>
            <person name="Karamycheva S."/>
            <person name="Hadjithomas M."/>
            <person name="Khan A."/>
            <person name="Brunk B."/>
            <person name="Roos D."/>
            <person name="Caler E."/>
            <person name="Lorenzi H."/>
        </authorList>
    </citation>
    <scope>NUCLEOTIDE SEQUENCE [LARGE SCALE GENOMIC DNA]</scope>
    <source>
        <strain evidence="1 2">GAB2-2007-GAL-DOM2</strain>
    </source>
</reference>
<gene>
    <name evidence="1" type="ORF">TGDOM2_273650</name>
</gene>
<sequence length="158" mass="17600">MQPVEQHSRNPTTLAHTKTDIADPFGCWETSPAVVVASAPVLELLRPFTKRQNRESCYYPIKRANEMKTSGDTKFRWFDGGHKVRAENLNFLARDDLNHPPCLPRQCRGAISCQPRMVGCHGNRRAGEAACCIPSVIQSPSYAGLRKYNIESVCVQAG</sequence>